<dbReference type="AlphaFoldDB" id="A0A921JQJ2"/>
<evidence type="ECO:0000313" key="1">
    <source>
        <dbReference type="EMBL" id="HJE51112.1"/>
    </source>
</evidence>
<dbReference type="Proteomes" id="UP000712713">
    <property type="component" value="Unassembled WGS sequence"/>
</dbReference>
<reference evidence="1" key="1">
    <citation type="journal article" date="2021" name="PeerJ">
        <title>Extensive microbial diversity within the chicken gut microbiome revealed by metagenomics and culture.</title>
        <authorList>
            <person name="Gilroy R."/>
            <person name="Ravi A."/>
            <person name="Getino M."/>
            <person name="Pursley I."/>
            <person name="Horton D.L."/>
            <person name="Alikhan N.F."/>
            <person name="Baker D."/>
            <person name="Gharbi K."/>
            <person name="Hall N."/>
            <person name="Watson M."/>
            <person name="Adriaenssens E.M."/>
            <person name="Foster-Nyarko E."/>
            <person name="Jarju S."/>
            <person name="Secka A."/>
            <person name="Antonio M."/>
            <person name="Oren A."/>
            <person name="Chaudhuri R.R."/>
            <person name="La Ragione R."/>
            <person name="Hildebrand F."/>
            <person name="Pallen M.J."/>
        </authorList>
    </citation>
    <scope>NUCLEOTIDE SEQUENCE</scope>
    <source>
        <strain evidence="1">ChiGjej3B3-7470</strain>
    </source>
</reference>
<accession>A0A921JQJ2</accession>
<dbReference type="CDD" id="cd18722">
    <property type="entry name" value="PIN_NicB-like"/>
    <property type="match status" value="1"/>
</dbReference>
<evidence type="ECO:0000313" key="2">
    <source>
        <dbReference type="Proteomes" id="UP000712713"/>
    </source>
</evidence>
<sequence>MRVGVYVDGYNLYYGARSVCGRGTPGWRWLDTRALAKKVIEMQGSWSDAVVERVVYCTARVDATISPSAHADQDVYLQAIRKSGSVDRVEFGNYVARAKKGLLATTDPSSAKPQVFRAQWPVRVRDLQGAPVEGAEFMVQYLHLEEKGSDVNVASHLLIDVLTGAVDAAMVISNDSDLAFPLKEARKHVPVATVSPRQSQTAGALMGEQSDGCGGHWWWKINGKTFKSCQLPDPVGGQSKPDEW</sequence>
<dbReference type="EMBL" id="DYZF01000092">
    <property type="protein sequence ID" value="HJE51112.1"/>
    <property type="molecule type" value="Genomic_DNA"/>
</dbReference>
<gene>
    <name evidence="1" type="ORF">K8V15_03900</name>
</gene>
<comment type="caution">
    <text evidence="1">The sequence shown here is derived from an EMBL/GenBank/DDBJ whole genome shotgun (WGS) entry which is preliminary data.</text>
</comment>
<proteinExistence type="predicted"/>
<dbReference type="Gene3D" id="3.40.50.1010">
    <property type="entry name" value="5'-nuclease"/>
    <property type="match status" value="1"/>
</dbReference>
<protein>
    <submittedName>
        <fullName evidence="1">NYN domain-containing protein</fullName>
    </submittedName>
</protein>
<name>A0A921JQJ2_9ACTN</name>
<reference evidence="1" key="2">
    <citation type="submission" date="2021-09" db="EMBL/GenBank/DDBJ databases">
        <authorList>
            <person name="Gilroy R."/>
        </authorList>
    </citation>
    <scope>NUCLEOTIDE SEQUENCE</scope>
    <source>
        <strain evidence="1">ChiGjej3B3-7470</strain>
    </source>
</reference>
<organism evidence="1 2">
    <name type="scientific">Tessaracoccus flavescens</name>
    <dbReference type="NCBI Taxonomy" id="399497"/>
    <lineage>
        <taxon>Bacteria</taxon>
        <taxon>Bacillati</taxon>
        <taxon>Actinomycetota</taxon>
        <taxon>Actinomycetes</taxon>
        <taxon>Propionibacteriales</taxon>
        <taxon>Propionibacteriaceae</taxon>
        <taxon>Tessaracoccus</taxon>
    </lineage>
</organism>